<dbReference type="Pfam" id="PF05437">
    <property type="entry name" value="AzlD"/>
    <property type="match status" value="1"/>
</dbReference>
<keyword evidence="1" id="KW-1133">Transmembrane helix</keyword>
<feature type="transmembrane region" description="Helical" evidence="1">
    <location>
        <begin position="88"/>
        <end position="105"/>
    </location>
</feature>
<keyword evidence="1" id="KW-0472">Membrane</keyword>
<protein>
    <submittedName>
        <fullName evidence="2">AzlD domain-containing protein</fullName>
    </submittedName>
</protein>
<evidence type="ECO:0000313" key="2">
    <source>
        <dbReference type="EMBL" id="QPL05328.1"/>
    </source>
</evidence>
<dbReference type="PIRSF" id="PIRSF003203">
    <property type="entry name" value="AzlD"/>
    <property type="match status" value="1"/>
</dbReference>
<sequence length="106" mass="11258">MLSTTQMILAVIVVAALTFACRLTPFVLLRGRHSDLVEFLSTTMPLGVMIVLIAYTLDGVVADPARWVPALAGIVATAGLHLWRRQIGLSLVGGTGVYIVLSLLLG</sequence>
<dbReference type="AlphaFoldDB" id="A0A7T0LLG6"/>
<dbReference type="Proteomes" id="UP000594637">
    <property type="component" value="Chromosome"/>
</dbReference>
<keyword evidence="1" id="KW-0812">Transmembrane</keyword>
<dbReference type="RefSeq" id="WP_166858275.1">
    <property type="nucleotide sequence ID" value="NZ_CP063989.1"/>
</dbReference>
<feature type="transmembrane region" description="Helical" evidence="1">
    <location>
        <begin position="6"/>
        <end position="29"/>
    </location>
</feature>
<evidence type="ECO:0000256" key="1">
    <source>
        <dbReference type="SAM" id="Phobius"/>
    </source>
</evidence>
<feature type="transmembrane region" description="Helical" evidence="1">
    <location>
        <begin position="36"/>
        <end position="55"/>
    </location>
</feature>
<organism evidence="2 3">
    <name type="scientific">Actinomyces respiraculi</name>
    <dbReference type="NCBI Taxonomy" id="2744574"/>
    <lineage>
        <taxon>Bacteria</taxon>
        <taxon>Bacillati</taxon>
        <taxon>Actinomycetota</taxon>
        <taxon>Actinomycetes</taxon>
        <taxon>Actinomycetales</taxon>
        <taxon>Actinomycetaceae</taxon>
        <taxon>Actinomyces</taxon>
    </lineage>
</organism>
<evidence type="ECO:0000313" key="3">
    <source>
        <dbReference type="Proteomes" id="UP000594637"/>
    </source>
</evidence>
<keyword evidence="3" id="KW-1185">Reference proteome</keyword>
<name>A0A7T0LLG6_9ACTO</name>
<dbReference type="InterPro" id="IPR008407">
    <property type="entry name" value="Brnchd-chn_aa_trnsp_AzlD"/>
</dbReference>
<proteinExistence type="predicted"/>
<accession>A0A7T0LLG6</accession>
<reference evidence="2 3" key="1">
    <citation type="submission" date="2020-11" db="EMBL/GenBank/DDBJ databases">
        <title>Actinomyces sp. ZJ750.</title>
        <authorList>
            <person name="Zhou J."/>
        </authorList>
    </citation>
    <scope>NUCLEOTIDE SEQUENCE [LARGE SCALE GENOMIC DNA]</scope>
    <source>
        <strain evidence="2 3">ZJ750</strain>
    </source>
</reference>
<gene>
    <name evidence="2" type="ORF">ID810_11560</name>
</gene>
<dbReference type="KEGG" id="arep:ID810_11560"/>
<dbReference type="EMBL" id="CP063989">
    <property type="protein sequence ID" value="QPL05328.1"/>
    <property type="molecule type" value="Genomic_DNA"/>
</dbReference>